<sequence>MVVQLWSVWMTEAEPRPGSAGIGEPAVRRPEYFTTAPCPRCQTANDGLNGRFACDACGHAYSFHPSA</sequence>
<evidence type="ECO:0000313" key="1">
    <source>
        <dbReference type="EMBL" id="UNZ01339.1"/>
    </source>
</evidence>
<protein>
    <recommendedName>
        <fullName evidence="3">Transposase</fullName>
    </recommendedName>
</protein>
<evidence type="ECO:0000313" key="2">
    <source>
        <dbReference type="Proteomes" id="UP000829494"/>
    </source>
</evidence>
<dbReference type="EMBL" id="CP094298">
    <property type="protein sequence ID" value="UNZ01339.1"/>
    <property type="molecule type" value="Genomic_DNA"/>
</dbReference>
<accession>A0ABY3YUJ8</accession>
<gene>
    <name evidence="1" type="ORF">SRIMR7_04225</name>
</gene>
<keyword evidence="2" id="KW-1185">Reference proteome</keyword>
<reference evidence="1 2" key="1">
    <citation type="submission" date="2022-03" db="EMBL/GenBank/DDBJ databases">
        <title>Complete genome of Streptomyces rimosus ssp. rimosus R7 (=ATCC 10970).</title>
        <authorList>
            <person name="Beganovic S."/>
            <person name="Ruckert C."/>
            <person name="Busche T."/>
            <person name="Kalinowski J."/>
            <person name="Wittmann C."/>
        </authorList>
    </citation>
    <scope>NUCLEOTIDE SEQUENCE [LARGE SCALE GENOMIC DNA]</scope>
    <source>
        <strain evidence="1 2">R7</strain>
    </source>
</reference>
<evidence type="ECO:0008006" key="3">
    <source>
        <dbReference type="Google" id="ProtNLM"/>
    </source>
</evidence>
<organism evidence="1 2">
    <name type="scientific">Streptomyces rimosus subsp. rimosus</name>
    <dbReference type="NCBI Taxonomy" id="132474"/>
    <lineage>
        <taxon>Bacteria</taxon>
        <taxon>Bacillati</taxon>
        <taxon>Actinomycetota</taxon>
        <taxon>Actinomycetes</taxon>
        <taxon>Kitasatosporales</taxon>
        <taxon>Streptomycetaceae</taxon>
        <taxon>Streptomyces</taxon>
    </lineage>
</organism>
<name>A0ABY3YUJ8_STRRM</name>
<proteinExistence type="predicted"/>
<dbReference type="Proteomes" id="UP000829494">
    <property type="component" value="Chromosome"/>
</dbReference>